<organism evidence="2 3">
    <name type="scientific">Rhizodiscina lignyota</name>
    <dbReference type="NCBI Taxonomy" id="1504668"/>
    <lineage>
        <taxon>Eukaryota</taxon>
        <taxon>Fungi</taxon>
        <taxon>Dikarya</taxon>
        <taxon>Ascomycota</taxon>
        <taxon>Pezizomycotina</taxon>
        <taxon>Dothideomycetes</taxon>
        <taxon>Pleosporomycetidae</taxon>
        <taxon>Aulographales</taxon>
        <taxon>Rhizodiscinaceae</taxon>
        <taxon>Rhizodiscina</taxon>
    </lineage>
</organism>
<feature type="compositionally biased region" description="Acidic residues" evidence="1">
    <location>
        <begin position="631"/>
        <end position="649"/>
    </location>
</feature>
<feature type="compositionally biased region" description="Basic residues" evidence="1">
    <location>
        <begin position="62"/>
        <end position="71"/>
    </location>
</feature>
<dbReference type="AlphaFoldDB" id="A0A9P4M134"/>
<gene>
    <name evidence="2" type="ORF">NA57DRAFT_81783</name>
</gene>
<reference evidence="2" key="1">
    <citation type="journal article" date="2020" name="Stud. Mycol.">
        <title>101 Dothideomycetes genomes: a test case for predicting lifestyles and emergence of pathogens.</title>
        <authorList>
            <person name="Haridas S."/>
            <person name="Albert R."/>
            <person name="Binder M."/>
            <person name="Bloem J."/>
            <person name="Labutti K."/>
            <person name="Salamov A."/>
            <person name="Andreopoulos B."/>
            <person name="Baker S."/>
            <person name="Barry K."/>
            <person name="Bills G."/>
            <person name="Bluhm B."/>
            <person name="Cannon C."/>
            <person name="Castanera R."/>
            <person name="Culley D."/>
            <person name="Daum C."/>
            <person name="Ezra D."/>
            <person name="Gonzalez J."/>
            <person name="Henrissat B."/>
            <person name="Kuo A."/>
            <person name="Liang C."/>
            <person name="Lipzen A."/>
            <person name="Lutzoni F."/>
            <person name="Magnuson J."/>
            <person name="Mondo S."/>
            <person name="Nolan M."/>
            <person name="Ohm R."/>
            <person name="Pangilinan J."/>
            <person name="Park H.-J."/>
            <person name="Ramirez L."/>
            <person name="Alfaro M."/>
            <person name="Sun H."/>
            <person name="Tritt A."/>
            <person name="Yoshinaga Y."/>
            <person name="Zwiers L.-H."/>
            <person name="Turgeon B."/>
            <person name="Goodwin S."/>
            <person name="Spatafora J."/>
            <person name="Crous P."/>
            <person name="Grigoriev I."/>
        </authorList>
    </citation>
    <scope>NUCLEOTIDE SEQUENCE</scope>
    <source>
        <strain evidence="2">CBS 133067</strain>
    </source>
</reference>
<dbReference type="OrthoDB" id="10254945at2759"/>
<feature type="region of interest" description="Disordered" evidence="1">
    <location>
        <begin position="1"/>
        <end position="87"/>
    </location>
</feature>
<name>A0A9P4M134_9PEZI</name>
<proteinExistence type="predicted"/>
<sequence length="655" mass="73775">MRKRRRSSVAQNKVVLRSPKKGKNGAPAAIEESSTSHGHTTKTKPRPVQIRRPLQVHEQRQKLRARVKHSRREATNQKKLQRTLQQAGRSFTGSDIHPITMISWLASEEPFHADMLRDAYTGDVKGMPGAEAAALAADMETLVEQFKNTDLSNTSLLANPLIDIPKGFAMQLQLVCFSQDYGAVIAEMHKREGAIYHMGFMKKPGTQTQRKYGFDPTEMLKKHAISFPPGYGLQSPTLDNEIHPLLQLDNFHGCPSDIYDQLKPGLRLATTLLLHRSTAHFWHTIAFGERTLDEAMTLTNGYRCFRLASTLPYSSENATRFVNLLNSLVSTVHIHFSLWPLPARSGLYAGMSMITDYKRGDKYYNPFTMERELQRKCRICLHTDFYTTAARLAKLRNPDRSLVLRFNFFLAITVCHELAHFVEMNGPHEGAAVQREAYWGKKGSRPEMGSAFEEAVFGGKVHPIASRVDCAWGCTVYDNPDSIVRPRRDLMDHFDAEADDARKGRKRASSDANLALLCDLTKFSTVPMTYIARLQQRETWEAGKFDEDDLDAGKALIIPRDGAEAVSVPVFDTMVWDDDIGNTVTDENEGRDTPFQRLPDGSIVKFQAPKLEKPKSADVAMDGLGLHLEVEMDEEEDQDQESESESDSDVEVKVE</sequence>
<evidence type="ECO:0000313" key="3">
    <source>
        <dbReference type="Proteomes" id="UP000799772"/>
    </source>
</evidence>
<keyword evidence="3" id="KW-1185">Reference proteome</keyword>
<protein>
    <submittedName>
        <fullName evidence="2">Uncharacterized protein</fullName>
    </submittedName>
</protein>
<evidence type="ECO:0000313" key="2">
    <source>
        <dbReference type="EMBL" id="KAF2093103.1"/>
    </source>
</evidence>
<feature type="region of interest" description="Disordered" evidence="1">
    <location>
        <begin position="614"/>
        <end position="655"/>
    </location>
</feature>
<comment type="caution">
    <text evidence="2">The sequence shown here is derived from an EMBL/GenBank/DDBJ whole genome shotgun (WGS) entry which is preliminary data.</text>
</comment>
<evidence type="ECO:0000256" key="1">
    <source>
        <dbReference type="SAM" id="MobiDB-lite"/>
    </source>
</evidence>
<accession>A0A9P4M134</accession>
<dbReference type="EMBL" id="ML978140">
    <property type="protein sequence ID" value="KAF2093103.1"/>
    <property type="molecule type" value="Genomic_DNA"/>
</dbReference>
<dbReference type="Proteomes" id="UP000799772">
    <property type="component" value="Unassembled WGS sequence"/>
</dbReference>